<evidence type="ECO:0000256" key="8">
    <source>
        <dbReference type="ARBA" id="ARBA00048988"/>
    </source>
</evidence>
<comment type="catalytic activity">
    <reaction evidence="8">
        <text>ATP + H2O = ADP + phosphate + H(+)</text>
        <dbReference type="Rhea" id="RHEA:13065"/>
        <dbReference type="ChEBI" id="CHEBI:15377"/>
        <dbReference type="ChEBI" id="CHEBI:15378"/>
        <dbReference type="ChEBI" id="CHEBI:30616"/>
        <dbReference type="ChEBI" id="CHEBI:43474"/>
        <dbReference type="ChEBI" id="CHEBI:456216"/>
        <dbReference type="EC" id="5.6.2.4"/>
    </reaction>
</comment>
<dbReference type="Proteomes" id="UP000308528">
    <property type="component" value="Unassembled WGS sequence"/>
</dbReference>
<dbReference type="PANTHER" id="PTHR11070:SF23">
    <property type="entry name" value="RECBCD ENZYME SUBUNIT RECB"/>
    <property type="match status" value="1"/>
</dbReference>
<dbReference type="PROSITE" id="PS51198">
    <property type="entry name" value="UVRD_HELICASE_ATP_BIND"/>
    <property type="match status" value="1"/>
</dbReference>
<keyword evidence="3 9" id="KW-0347">Helicase</keyword>
<accession>A0A4S4NN02</accession>
<dbReference type="AlphaFoldDB" id="A0A4S4NN02"/>
<dbReference type="InterPro" id="IPR014016">
    <property type="entry name" value="UvrD-like_ATP-bd"/>
</dbReference>
<reference evidence="12 13" key="1">
    <citation type="submission" date="2019-04" db="EMBL/GenBank/DDBJ databases">
        <title>Lewinella litorea sp. nov., isolated from a marine sand.</title>
        <authorList>
            <person name="Yoon J.-H."/>
        </authorList>
    </citation>
    <scope>NUCLEOTIDE SEQUENCE [LARGE SCALE GENOMIC DNA]</scope>
    <source>
        <strain evidence="12 13">HSMS-39</strain>
    </source>
</reference>
<gene>
    <name evidence="12" type="ORF">E4021_01705</name>
</gene>
<feature type="binding site" evidence="9">
    <location>
        <begin position="10"/>
        <end position="17"/>
    </location>
    <ligand>
        <name>ATP</name>
        <dbReference type="ChEBI" id="CHEBI:30616"/>
    </ligand>
</feature>
<dbReference type="Gene3D" id="3.40.50.300">
    <property type="entry name" value="P-loop containing nucleotide triphosphate hydrolases"/>
    <property type="match status" value="4"/>
</dbReference>
<dbReference type="InterPro" id="IPR000212">
    <property type="entry name" value="DNA_helicase_UvrD/REP"/>
</dbReference>
<evidence type="ECO:0000256" key="6">
    <source>
        <dbReference type="ARBA" id="ARBA00034617"/>
    </source>
</evidence>
<dbReference type="Pfam" id="PF13361">
    <property type="entry name" value="UvrD_C"/>
    <property type="match status" value="1"/>
</dbReference>
<evidence type="ECO:0000256" key="5">
    <source>
        <dbReference type="ARBA" id="ARBA00023235"/>
    </source>
</evidence>
<dbReference type="InterPro" id="IPR027417">
    <property type="entry name" value="P-loop_NTPase"/>
</dbReference>
<dbReference type="GO" id="GO:0016887">
    <property type="term" value="F:ATP hydrolysis activity"/>
    <property type="evidence" value="ECO:0007669"/>
    <property type="project" value="RHEA"/>
</dbReference>
<name>A0A4S4NN02_9BACT</name>
<dbReference type="InterPro" id="IPR014017">
    <property type="entry name" value="DNA_helicase_UvrD-like_C"/>
</dbReference>
<dbReference type="GO" id="GO:0005829">
    <property type="term" value="C:cytosol"/>
    <property type="evidence" value="ECO:0007669"/>
    <property type="project" value="TreeGrafter"/>
</dbReference>
<evidence type="ECO:0000313" key="13">
    <source>
        <dbReference type="Proteomes" id="UP000308528"/>
    </source>
</evidence>
<evidence type="ECO:0000259" key="10">
    <source>
        <dbReference type="PROSITE" id="PS51198"/>
    </source>
</evidence>
<dbReference type="GO" id="GO:0043138">
    <property type="term" value="F:3'-5' DNA helicase activity"/>
    <property type="evidence" value="ECO:0007669"/>
    <property type="project" value="UniProtKB-EC"/>
</dbReference>
<dbReference type="GO" id="GO:0003677">
    <property type="term" value="F:DNA binding"/>
    <property type="evidence" value="ECO:0007669"/>
    <property type="project" value="InterPro"/>
</dbReference>
<keyword evidence="4 9" id="KW-0067">ATP-binding</keyword>
<dbReference type="Gene3D" id="1.10.486.10">
    <property type="entry name" value="PCRA, domain 4"/>
    <property type="match status" value="1"/>
</dbReference>
<dbReference type="GO" id="GO:0009338">
    <property type="term" value="C:exodeoxyribonuclease V complex"/>
    <property type="evidence" value="ECO:0007669"/>
    <property type="project" value="TreeGrafter"/>
</dbReference>
<protein>
    <recommendedName>
        <fullName evidence="7">DNA 3'-5' helicase</fullName>
        <ecNumber evidence="7">5.6.2.4</ecNumber>
    </recommendedName>
</protein>
<dbReference type="GO" id="GO:0005524">
    <property type="term" value="F:ATP binding"/>
    <property type="evidence" value="ECO:0007669"/>
    <property type="project" value="UniProtKB-UniRule"/>
</dbReference>
<keyword evidence="2 9" id="KW-0378">Hydrolase</keyword>
<dbReference type="OrthoDB" id="9810135at2"/>
<comment type="catalytic activity">
    <reaction evidence="6">
        <text>Couples ATP hydrolysis with the unwinding of duplex DNA by translocating in the 3'-5' direction.</text>
        <dbReference type="EC" id="5.6.2.4"/>
    </reaction>
</comment>
<keyword evidence="5" id="KW-0413">Isomerase</keyword>
<sequence length="1076" mass="121127">MLNNLKLISAGAGSGKTYRLTREMADLLTSGTVRPTGIIATTFTKRAAAELKERVRVALLRQGMSREANELTNALIGTVHGLGVKLLRRFAYEAGVSPKVDIIADGDDQRLFNLSMAAVISLDQIRKIEHLCTTLGLSRNGEKYNWRKDVLGLVEIIRGNNFSREDIERSKRLSWESLQQFLPPVLEDLTLQQYNVRIGRVLKETYEALFANEADGTKKTESAALYLRNLLSQLKERDHLPWLEYAKLGRFTQEVGAKSRDLVSDLEELAQRHPGTTAFQHDIRAYQDLLFDVARDAIAEYDQYKKKRGRIDYTDMEVLVLDLLDHPKVQDTLRDEIDLLMVDEFQDTSPIQLAIFLRLSQLARQSIWVGDPKQSIYGFRGAEPRLMAAVMQANGPIDPANIQRQSWRSREDLVYACNSLFVSAFPDIPAEEVSLDPVRLREGSRFSPPESPEMAAHSGLVHWHFEPEGKTRHSAVFMQSTLAKAVRELLANPPLVLPKGEKTERRLRAGDIAILCRSNFGCTAVAESLADQGIPAAIARTGLLVTAEATLLMACLKYMLNPGDTLSVAEIMLLGCRHDLPNIIDHRLEFMAREKENGSWGSCEGLIGRLDELRKVTSEHSTSEMLNIVLERLDLRRIAVAWGDGEQRLSNLDELRRLAVAYEDSCHRQHTAASLGGYLLYLDQLIREKNDKQGASERPDAVNVLTYHRSKGLEWPTVICYNLDQSLRADVWGRAVVPDDPAAPVDLDRPLANRWLRYWVNPYDRISGGIPWVDALAESDFQLQATEQALAEEARLLYVGMTRARDYLILPTGKGGASWVNRAYGRGGKETDVLAPDTTETPFTWNGVDVDKRYQHWVEPRQQPAYPMTYRSIPFIDRERPGRKPYAPLGVDETFLLDRYGSSTCSEAVHYAGTPDVDPAVDHRLFGRCVSAFMAGDSGEGLDPEYRRELAESLITDFLPGQPADAEHLLDLSVAFHDFHRTNWPGAELHCQYPLRGRVSHRRYDKCVDWLLGLGNAEYILMYDVCLPPKQYQQQAGLKMAELRLQAEVAKQVLGAQILAAYLHFPAQGCVNEVKL</sequence>
<keyword evidence="13" id="KW-1185">Reference proteome</keyword>
<evidence type="ECO:0000256" key="2">
    <source>
        <dbReference type="ARBA" id="ARBA00022801"/>
    </source>
</evidence>
<dbReference type="Pfam" id="PF00580">
    <property type="entry name" value="UvrD-helicase"/>
    <property type="match status" value="1"/>
</dbReference>
<evidence type="ECO:0000256" key="7">
    <source>
        <dbReference type="ARBA" id="ARBA00034808"/>
    </source>
</evidence>
<dbReference type="RefSeq" id="WP_136456165.1">
    <property type="nucleotide sequence ID" value="NZ_SRSF01000001.1"/>
</dbReference>
<organism evidence="12 13">
    <name type="scientific">Neolewinella litorea</name>
    <dbReference type="NCBI Taxonomy" id="2562452"/>
    <lineage>
        <taxon>Bacteria</taxon>
        <taxon>Pseudomonadati</taxon>
        <taxon>Bacteroidota</taxon>
        <taxon>Saprospiria</taxon>
        <taxon>Saprospirales</taxon>
        <taxon>Lewinellaceae</taxon>
        <taxon>Neolewinella</taxon>
    </lineage>
</organism>
<dbReference type="EMBL" id="SRSF01000001">
    <property type="protein sequence ID" value="THH41339.1"/>
    <property type="molecule type" value="Genomic_DNA"/>
</dbReference>
<evidence type="ECO:0000256" key="3">
    <source>
        <dbReference type="ARBA" id="ARBA00022806"/>
    </source>
</evidence>
<evidence type="ECO:0000256" key="1">
    <source>
        <dbReference type="ARBA" id="ARBA00022741"/>
    </source>
</evidence>
<keyword evidence="1 9" id="KW-0547">Nucleotide-binding</keyword>
<dbReference type="EC" id="5.6.2.4" evidence="7"/>
<evidence type="ECO:0000259" key="11">
    <source>
        <dbReference type="PROSITE" id="PS51217"/>
    </source>
</evidence>
<evidence type="ECO:0000256" key="4">
    <source>
        <dbReference type="ARBA" id="ARBA00022840"/>
    </source>
</evidence>
<comment type="caution">
    <text evidence="12">The sequence shown here is derived from an EMBL/GenBank/DDBJ whole genome shotgun (WGS) entry which is preliminary data.</text>
</comment>
<dbReference type="PANTHER" id="PTHR11070">
    <property type="entry name" value="UVRD / RECB / PCRA DNA HELICASE FAMILY MEMBER"/>
    <property type="match status" value="1"/>
</dbReference>
<dbReference type="SUPFAM" id="SSF52540">
    <property type="entry name" value="P-loop containing nucleoside triphosphate hydrolases"/>
    <property type="match status" value="1"/>
</dbReference>
<dbReference type="PROSITE" id="PS51217">
    <property type="entry name" value="UVRD_HELICASE_CTER"/>
    <property type="match status" value="1"/>
</dbReference>
<feature type="domain" description="UvrD-like helicase ATP-binding" evidence="10">
    <location>
        <begin position="1"/>
        <end position="410"/>
    </location>
</feature>
<proteinExistence type="predicted"/>
<evidence type="ECO:0000313" key="12">
    <source>
        <dbReference type="EMBL" id="THH41339.1"/>
    </source>
</evidence>
<feature type="domain" description="UvrD-like helicase C-terminal" evidence="11">
    <location>
        <begin position="430"/>
        <end position="712"/>
    </location>
</feature>
<evidence type="ECO:0000256" key="9">
    <source>
        <dbReference type="PROSITE-ProRule" id="PRU00560"/>
    </source>
</evidence>
<dbReference type="GO" id="GO:0000725">
    <property type="term" value="P:recombinational repair"/>
    <property type="evidence" value="ECO:0007669"/>
    <property type="project" value="TreeGrafter"/>
</dbReference>